<evidence type="ECO:0000313" key="3">
    <source>
        <dbReference type="Proteomes" id="UP001141933"/>
    </source>
</evidence>
<feature type="transmembrane region" description="Helical" evidence="1">
    <location>
        <begin position="59"/>
        <end position="77"/>
    </location>
</feature>
<feature type="transmembrane region" description="Helical" evidence="1">
    <location>
        <begin position="176"/>
        <end position="197"/>
    </location>
</feature>
<proteinExistence type="predicted"/>
<dbReference type="Proteomes" id="UP001141933">
    <property type="component" value="Unassembled WGS sequence"/>
</dbReference>
<protein>
    <submittedName>
        <fullName evidence="2">Uncharacterized protein</fullName>
    </submittedName>
</protein>
<organism evidence="2 3">
    <name type="scientific">Phocaeicola acetigenes</name>
    <dbReference type="NCBI Taxonomy" id="3016083"/>
    <lineage>
        <taxon>Bacteria</taxon>
        <taxon>Pseudomonadati</taxon>
        <taxon>Bacteroidota</taxon>
        <taxon>Bacteroidia</taxon>
        <taxon>Bacteroidales</taxon>
        <taxon>Bacteroidaceae</taxon>
        <taxon>Phocaeicola</taxon>
    </lineage>
</organism>
<keyword evidence="1" id="KW-0812">Transmembrane</keyword>
<keyword evidence="1" id="KW-1133">Transmembrane helix</keyword>
<reference evidence="2" key="1">
    <citation type="submission" date="2022-12" db="EMBL/GenBank/DDBJ databases">
        <title>Phocaeicola acetigenes sp. nov., isolated feces from a healthy human.</title>
        <authorList>
            <person name="Do H."/>
            <person name="Ha Y.B."/>
            <person name="Kim J.-S."/>
            <person name="Suh M.K."/>
            <person name="Kim H.S."/>
            <person name="Lee J.-S."/>
        </authorList>
    </citation>
    <scope>NUCLEOTIDE SEQUENCE</scope>
    <source>
        <strain evidence="2">KGMB11183</strain>
    </source>
</reference>
<dbReference type="RefSeq" id="WP_269878309.1">
    <property type="nucleotide sequence ID" value="NZ_JAPZVM010000008.1"/>
</dbReference>
<keyword evidence="3" id="KW-1185">Reference proteome</keyword>
<comment type="caution">
    <text evidence="2">The sequence shown here is derived from an EMBL/GenBank/DDBJ whole genome shotgun (WGS) entry which is preliminary data.</text>
</comment>
<evidence type="ECO:0000313" key="2">
    <source>
        <dbReference type="EMBL" id="MCZ8373006.1"/>
    </source>
</evidence>
<feature type="transmembrane region" description="Helical" evidence="1">
    <location>
        <begin position="34"/>
        <end position="53"/>
    </location>
</feature>
<accession>A0ABT4PIX3</accession>
<evidence type="ECO:0000256" key="1">
    <source>
        <dbReference type="SAM" id="Phobius"/>
    </source>
</evidence>
<gene>
    <name evidence="2" type="ORF">O6P32_09860</name>
</gene>
<keyword evidence="1" id="KW-0472">Membrane</keyword>
<feature type="transmembrane region" description="Helical" evidence="1">
    <location>
        <begin position="125"/>
        <end position="145"/>
    </location>
</feature>
<name>A0ABT4PIX3_9BACT</name>
<feature type="transmembrane region" description="Helical" evidence="1">
    <location>
        <begin position="152"/>
        <end position="170"/>
    </location>
</feature>
<dbReference type="EMBL" id="JAPZVM010000008">
    <property type="protein sequence ID" value="MCZ8373006.1"/>
    <property type="molecule type" value="Genomic_DNA"/>
</dbReference>
<sequence length="208" mass="23547">MEEKKLTERESLELISQMIRSTRENMEVGSGNQFLAWGYFSTLLSVLLFVLVTSTGNNVWALGWFAMFAFWGILKFVQRGRKTPVVTYIDRVVIQVWQVIGALFILTVLVIVALTFVYGRGDFSLMLPLALLYCGIGTSITGIVIKEAWATYSPLAAFVFAIYMLASYTIGEAHVLHWYLYFGLSFVFMMIVPGHIINRKAKQICSKN</sequence>
<feature type="transmembrane region" description="Helical" evidence="1">
    <location>
        <begin position="97"/>
        <end position="119"/>
    </location>
</feature>